<dbReference type="GO" id="GO:0006355">
    <property type="term" value="P:regulation of DNA-templated transcription"/>
    <property type="evidence" value="ECO:0007669"/>
    <property type="project" value="InterPro"/>
</dbReference>
<dbReference type="eggNOG" id="COG3077">
    <property type="taxonomic scope" value="Bacteria"/>
</dbReference>
<dbReference type="InterPro" id="IPR013321">
    <property type="entry name" value="Arc_rbn_hlx_hlx"/>
</dbReference>
<dbReference type="InParanoid" id="F5Y836"/>
<reference evidence="4" key="1">
    <citation type="submission" date="2009-12" db="EMBL/GenBank/DDBJ databases">
        <title>Complete sequence of Treponema azotonutricium strain ZAS-9.</title>
        <authorList>
            <person name="Tetu S.G."/>
            <person name="Matson E."/>
            <person name="Ren Q."/>
            <person name="Seshadri R."/>
            <person name="Elbourne L."/>
            <person name="Hassan K.A."/>
            <person name="Durkin A."/>
            <person name="Radune D."/>
            <person name="Mohamoud Y."/>
            <person name="Shay R."/>
            <person name="Jin S."/>
            <person name="Zhang X."/>
            <person name="Lucey K."/>
            <person name="Ballor N.R."/>
            <person name="Ottesen E."/>
            <person name="Rosenthal R."/>
            <person name="Allen A."/>
            <person name="Leadbetter J.R."/>
            <person name="Paulsen I.T."/>
        </authorList>
    </citation>
    <scope>NUCLEOTIDE SEQUENCE [LARGE SCALE GENOMIC DNA]</scope>
    <source>
        <strain evidence="4">ATCC BAA-888 / DSM 13862 / ZAS-9</strain>
    </source>
</reference>
<gene>
    <name evidence="3" type="ordered locus">TREAZ_2269</name>
</gene>
<dbReference type="Pfam" id="PF04221">
    <property type="entry name" value="RelB"/>
    <property type="match status" value="1"/>
</dbReference>
<accession>F5Y836</accession>
<dbReference type="STRING" id="545695.TREAZ_2269"/>
<keyword evidence="2" id="KW-1277">Toxin-antitoxin system</keyword>
<dbReference type="RefSeq" id="WP_015709783.1">
    <property type="nucleotide sequence ID" value="NC_015577.1"/>
</dbReference>
<dbReference type="EMBL" id="CP001841">
    <property type="protein sequence ID" value="AEF82838.1"/>
    <property type="molecule type" value="Genomic_DNA"/>
</dbReference>
<organism evidence="3 4">
    <name type="scientific">Leadbettera azotonutricia (strain ATCC BAA-888 / DSM 13862 / ZAS-9)</name>
    <name type="common">Treponema azotonutricium</name>
    <dbReference type="NCBI Taxonomy" id="545695"/>
    <lineage>
        <taxon>Bacteria</taxon>
        <taxon>Pseudomonadati</taxon>
        <taxon>Spirochaetota</taxon>
        <taxon>Spirochaetia</taxon>
        <taxon>Spirochaetales</taxon>
        <taxon>Breznakiellaceae</taxon>
        <taxon>Leadbettera</taxon>
    </lineage>
</organism>
<reference evidence="3 4" key="2">
    <citation type="journal article" date="2011" name="ISME J.">
        <title>RNA-seq reveals cooperative metabolic interactions between two termite-gut spirochete species in co-culture.</title>
        <authorList>
            <person name="Rosenthal A.Z."/>
            <person name="Matson E.G."/>
            <person name="Eldar A."/>
            <person name="Leadbetter J.R."/>
        </authorList>
    </citation>
    <scope>NUCLEOTIDE SEQUENCE [LARGE SCALE GENOMIC DNA]</scope>
    <source>
        <strain evidence="4">ATCC BAA-888 / DSM 13862 / ZAS-9</strain>
    </source>
</reference>
<dbReference type="PANTHER" id="PTHR38781">
    <property type="entry name" value="ANTITOXIN DINJ-RELATED"/>
    <property type="match status" value="1"/>
</dbReference>
<name>F5Y836_LEAAZ</name>
<dbReference type="NCBIfam" id="TIGR02384">
    <property type="entry name" value="RelB_DinJ"/>
    <property type="match status" value="1"/>
</dbReference>
<proteinExistence type="inferred from homology"/>
<sequence>MAETINVTVRLDRDIKEQAETMFNGFGMNLSTAINIFIRQSLRQGKIPFEISDPYYNEKNIERLKQSIAEFAAGKVVEKTMDELEALENA</sequence>
<protein>
    <submittedName>
        <fullName evidence="3">Addiction module antitoxin, RelB/DinJ family</fullName>
    </submittedName>
</protein>
<evidence type="ECO:0000313" key="4">
    <source>
        <dbReference type="Proteomes" id="UP000009222"/>
    </source>
</evidence>
<dbReference type="OrthoDB" id="9804867at2"/>
<dbReference type="InterPro" id="IPR007337">
    <property type="entry name" value="RelB/DinJ"/>
</dbReference>
<dbReference type="PANTHER" id="PTHR38781:SF1">
    <property type="entry name" value="ANTITOXIN DINJ-RELATED"/>
    <property type="match status" value="1"/>
</dbReference>
<dbReference type="GO" id="GO:0006351">
    <property type="term" value="P:DNA-templated transcription"/>
    <property type="evidence" value="ECO:0007669"/>
    <property type="project" value="TreeGrafter"/>
</dbReference>
<keyword evidence="4" id="KW-1185">Reference proteome</keyword>
<dbReference type="HOGENOM" id="CLU_154558_5_0_12"/>
<comment type="similarity">
    <text evidence="1">Belongs to the RelB/DinJ antitoxin family.</text>
</comment>
<dbReference type="KEGG" id="taz:TREAZ_2269"/>
<dbReference type="Gene3D" id="1.10.1220.10">
    <property type="entry name" value="Met repressor-like"/>
    <property type="match status" value="1"/>
</dbReference>
<evidence type="ECO:0000256" key="2">
    <source>
        <dbReference type="ARBA" id="ARBA00022649"/>
    </source>
</evidence>
<dbReference type="Proteomes" id="UP000009222">
    <property type="component" value="Chromosome"/>
</dbReference>
<evidence type="ECO:0000256" key="1">
    <source>
        <dbReference type="ARBA" id="ARBA00010562"/>
    </source>
</evidence>
<evidence type="ECO:0000313" key="3">
    <source>
        <dbReference type="EMBL" id="AEF82838.1"/>
    </source>
</evidence>
<dbReference type="AlphaFoldDB" id="F5Y836"/>